<name>A0A7D9IK41_PARCT</name>
<evidence type="ECO:0000313" key="2">
    <source>
        <dbReference type="Proteomes" id="UP001152795"/>
    </source>
</evidence>
<keyword evidence="2" id="KW-1185">Reference proteome</keyword>
<sequence>MCNLLFECRVSPEASWQEAENHCKTLCGHLFSFKEEQDLKDVASHVLEGAKEKSYYWTGLRYVNSSWTFADGEDIQYAITNFTETLGLRLKPNGKCAALVLKRGTDRPNLYTRTCTVPYNFICQFYGRNDCTSSACSSSTSWQEAENHCKTLCGHLFSFKEEQDLKDVAQHVLKGVAQHVLKGAINKLYFWTGLRYVNDSWSFSDGEDTGYAISNLADLQPRPGGNQSGRSRKCVRLQQNQTPLRPTPMKWMCNTLHCFICQFHGNGCTSVNYYGFGFTHSHSDAQLQCQSQFGDGGNLASFSSQDDIDRITTVMVDKNMYCWTGFKYTKSTDSWSFTDGTDTKFALLKVRSQCCNSDMCALILGDGKLYSANCSKSRQYICQTGRHPVLTDPSSNSTG</sequence>
<gene>
    <name evidence="1" type="ORF">PACLA_8A071019</name>
</gene>
<dbReference type="PROSITE" id="PS50041">
    <property type="entry name" value="C_TYPE_LECTIN_2"/>
    <property type="match status" value="3"/>
</dbReference>
<proteinExistence type="predicted"/>
<dbReference type="Pfam" id="PF00059">
    <property type="entry name" value="Lectin_C"/>
    <property type="match status" value="3"/>
</dbReference>
<dbReference type="OrthoDB" id="5858677at2759"/>
<accession>A0A7D9IK41</accession>
<dbReference type="Gene3D" id="3.10.100.10">
    <property type="entry name" value="Mannose-Binding Protein A, subunit A"/>
    <property type="match status" value="3"/>
</dbReference>
<dbReference type="InterPro" id="IPR016186">
    <property type="entry name" value="C-type_lectin-like/link_sf"/>
</dbReference>
<dbReference type="InterPro" id="IPR016187">
    <property type="entry name" value="CTDL_fold"/>
</dbReference>
<protein>
    <submittedName>
        <fullName evidence="1">Uncharacterized protein</fullName>
    </submittedName>
</protein>
<dbReference type="PANTHER" id="PTHR22803">
    <property type="entry name" value="MANNOSE, PHOSPHOLIPASE, LECTIN RECEPTOR RELATED"/>
    <property type="match status" value="1"/>
</dbReference>
<dbReference type="Proteomes" id="UP001152795">
    <property type="component" value="Unassembled WGS sequence"/>
</dbReference>
<reference evidence="1" key="1">
    <citation type="submission" date="2020-04" db="EMBL/GenBank/DDBJ databases">
        <authorList>
            <person name="Alioto T."/>
            <person name="Alioto T."/>
            <person name="Gomez Garrido J."/>
        </authorList>
    </citation>
    <scope>NUCLEOTIDE SEQUENCE</scope>
    <source>
        <strain evidence="1">A484AB</strain>
    </source>
</reference>
<comment type="caution">
    <text evidence="1">The sequence shown here is derived from an EMBL/GenBank/DDBJ whole genome shotgun (WGS) entry which is preliminary data.</text>
</comment>
<organism evidence="1 2">
    <name type="scientific">Paramuricea clavata</name>
    <name type="common">Red gorgonian</name>
    <name type="synonym">Violescent sea-whip</name>
    <dbReference type="NCBI Taxonomy" id="317549"/>
    <lineage>
        <taxon>Eukaryota</taxon>
        <taxon>Metazoa</taxon>
        <taxon>Cnidaria</taxon>
        <taxon>Anthozoa</taxon>
        <taxon>Octocorallia</taxon>
        <taxon>Malacalcyonacea</taxon>
        <taxon>Plexauridae</taxon>
        <taxon>Paramuricea</taxon>
    </lineage>
</organism>
<evidence type="ECO:0000313" key="1">
    <source>
        <dbReference type="EMBL" id="CAB4010618.1"/>
    </source>
</evidence>
<dbReference type="SUPFAM" id="SSF56436">
    <property type="entry name" value="C-type lectin-like"/>
    <property type="match status" value="3"/>
</dbReference>
<dbReference type="CDD" id="cd00037">
    <property type="entry name" value="CLECT"/>
    <property type="match status" value="3"/>
</dbReference>
<dbReference type="SMART" id="SM00034">
    <property type="entry name" value="CLECT"/>
    <property type="match status" value="3"/>
</dbReference>
<dbReference type="EMBL" id="CACRXK020006849">
    <property type="protein sequence ID" value="CAB4010618.1"/>
    <property type="molecule type" value="Genomic_DNA"/>
</dbReference>
<dbReference type="InterPro" id="IPR050111">
    <property type="entry name" value="C-type_lectin/snaclec_domain"/>
</dbReference>
<dbReference type="InterPro" id="IPR001304">
    <property type="entry name" value="C-type_lectin-like"/>
</dbReference>
<dbReference type="AlphaFoldDB" id="A0A7D9IK41"/>